<keyword evidence="1" id="KW-0547">Nucleotide-binding</keyword>
<evidence type="ECO:0000256" key="3">
    <source>
        <dbReference type="SAM" id="MobiDB-lite"/>
    </source>
</evidence>
<keyword evidence="2" id="KW-0067">ATP-binding</keyword>
<dbReference type="GO" id="GO:0005524">
    <property type="term" value="F:ATP binding"/>
    <property type="evidence" value="ECO:0007669"/>
    <property type="project" value="UniProtKB-KW"/>
</dbReference>
<dbReference type="InterPro" id="IPR009010">
    <property type="entry name" value="Asp_de-COase-like_dom_sf"/>
</dbReference>
<organism evidence="6 7">
    <name type="scientific">Linnemannia exigua</name>
    <dbReference type="NCBI Taxonomy" id="604196"/>
    <lineage>
        <taxon>Eukaryota</taxon>
        <taxon>Fungi</taxon>
        <taxon>Fungi incertae sedis</taxon>
        <taxon>Mucoromycota</taxon>
        <taxon>Mortierellomycotina</taxon>
        <taxon>Mortierellomycetes</taxon>
        <taxon>Mortierellales</taxon>
        <taxon>Mortierellaceae</taxon>
        <taxon>Linnemannia</taxon>
    </lineage>
</organism>
<dbReference type="SUPFAM" id="SSF50692">
    <property type="entry name" value="ADC-like"/>
    <property type="match status" value="1"/>
</dbReference>
<reference evidence="6" key="1">
    <citation type="journal article" date="2020" name="Fungal Divers.">
        <title>Resolving the Mortierellaceae phylogeny through synthesis of multi-gene phylogenetics and phylogenomics.</title>
        <authorList>
            <person name="Vandepol N."/>
            <person name="Liber J."/>
            <person name="Desiro A."/>
            <person name="Na H."/>
            <person name="Kennedy M."/>
            <person name="Barry K."/>
            <person name="Grigoriev I.V."/>
            <person name="Miller A.N."/>
            <person name="O'Donnell K."/>
            <person name="Stajich J.E."/>
            <person name="Bonito G."/>
        </authorList>
    </citation>
    <scope>NUCLEOTIDE SEQUENCE</scope>
    <source>
        <strain evidence="6">NRRL 28262</strain>
    </source>
</reference>
<dbReference type="SMART" id="SM01073">
    <property type="entry name" value="CDC48_N"/>
    <property type="match status" value="1"/>
</dbReference>
<feature type="domain" description="CDC48" evidence="4">
    <location>
        <begin position="244"/>
        <end position="310"/>
    </location>
</feature>
<gene>
    <name evidence="6" type="ORF">BGZ95_009734</name>
</gene>
<evidence type="ECO:0000313" key="6">
    <source>
        <dbReference type="EMBL" id="KAG0274477.1"/>
    </source>
</evidence>
<name>A0AAD4DCX5_9FUNG</name>
<dbReference type="Pfam" id="PF02359">
    <property type="entry name" value="CDC48_N"/>
    <property type="match status" value="1"/>
</dbReference>
<evidence type="ECO:0000256" key="2">
    <source>
        <dbReference type="ARBA" id="ARBA00022840"/>
    </source>
</evidence>
<dbReference type="SMART" id="SM01072">
    <property type="entry name" value="CDC48_2"/>
    <property type="match status" value="2"/>
</dbReference>
<dbReference type="SUPFAM" id="SSF54585">
    <property type="entry name" value="Cdc48 domain 2-like"/>
    <property type="match status" value="2"/>
</dbReference>
<dbReference type="FunFam" id="3.10.330.10:FF:000001">
    <property type="entry name" value="Cell division control 48"/>
    <property type="match status" value="1"/>
</dbReference>
<evidence type="ECO:0000259" key="5">
    <source>
        <dbReference type="SMART" id="SM01073"/>
    </source>
</evidence>
<dbReference type="Proteomes" id="UP001194580">
    <property type="component" value="Unassembled WGS sequence"/>
</dbReference>
<sequence>MTDEFPIENDTISASNELVVEELSYTDNFVLEISKITMDRLNFHRGDMILIKGKEGRMTVLVCMLGDGMQDSKVRLNQYAWRNLGVSIGDVVTLQVCTDIQSAKLVQLSPIEDTVNDDTGDLCYNYLRPYLLKAQYRPLAQSDLFMVEVKGKRVEFKVTAIDPAPYGILGPQTSLQLMEVYTTRECANRDVKDLKNRAIVEGYTNGVRKNLRISIGDAILLTRSVDIKYGKRIHVLPVKDSIKGFAGDLFQTFLKPYFLEAYRPLIEGDLFNVKEGGRDVEFKVIATDPSPYCIVAQHTVIHCEGAAIEREGALDDIEHTPVKATPPKSELQGFRAIYTQDPTPPLSPSSPVYIATRYDPNLKRNIILWNDVLRIFEKAHIIPLRIEAKTNVVLGVVMGGTNPDSVKSTAQPVTQRPSSSTQDSAPPKKNSKSSIFGLFKKKKL</sequence>
<feature type="domain" description="CDC48" evidence="4">
    <location>
        <begin position="117"/>
        <end position="184"/>
    </location>
</feature>
<dbReference type="FunFam" id="2.40.40.20:FF:000003">
    <property type="entry name" value="Transitional endoplasmic reticulum ATPase"/>
    <property type="match status" value="1"/>
</dbReference>
<dbReference type="InterPro" id="IPR004201">
    <property type="entry name" value="Cdc48_dom2"/>
</dbReference>
<comment type="caution">
    <text evidence="6">The sequence shown here is derived from an EMBL/GenBank/DDBJ whole genome shotgun (WGS) entry which is preliminary data.</text>
</comment>
<feature type="region of interest" description="Disordered" evidence="3">
    <location>
        <begin position="401"/>
        <end position="444"/>
    </location>
</feature>
<dbReference type="AlphaFoldDB" id="A0AAD4DCX5"/>
<feature type="domain" description="CDC48 N-terminal subdomain" evidence="5">
    <location>
        <begin position="17"/>
        <end position="100"/>
    </location>
</feature>
<proteinExistence type="predicted"/>
<keyword evidence="7" id="KW-1185">Reference proteome</keyword>
<feature type="compositionally biased region" description="Polar residues" evidence="3">
    <location>
        <begin position="402"/>
        <end position="424"/>
    </location>
</feature>
<dbReference type="Pfam" id="PF02933">
    <property type="entry name" value="CDC48_2"/>
    <property type="match status" value="1"/>
</dbReference>
<dbReference type="EMBL" id="JAAAIL010000598">
    <property type="protein sequence ID" value="KAG0274477.1"/>
    <property type="molecule type" value="Genomic_DNA"/>
</dbReference>
<dbReference type="InterPro" id="IPR003338">
    <property type="entry name" value="CDC4_N-term_subdom"/>
</dbReference>
<evidence type="ECO:0000313" key="7">
    <source>
        <dbReference type="Proteomes" id="UP001194580"/>
    </source>
</evidence>
<dbReference type="InterPro" id="IPR029067">
    <property type="entry name" value="CDC48_domain_2-like_sf"/>
</dbReference>
<evidence type="ECO:0000256" key="1">
    <source>
        <dbReference type="ARBA" id="ARBA00022741"/>
    </source>
</evidence>
<accession>A0AAD4DCX5</accession>
<dbReference type="Gene3D" id="3.10.330.10">
    <property type="match status" value="2"/>
</dbReference>
<protein>
    <submittedName>
        <fullName evidence="6">Uncharacterized protein</fullName>
    </submittedName>
</protein>
<evidence type="ECO:0000259" key="4">
    <source>
        <dbReference type="SMART" id="SM01072"/>
    </source>
</evidence>
<dbReference type="Gene3D" id="2.40.40.20">
    <property type="match status" value="1"/>
</dbReference>